<accession>A0A2I0U681</accession>
<protein>
    <submittedName>
        <fullName evidence="1">Uncharacterized protein</fullName>
    </submittedName>
</protein>
<reference evidence="2" key="1">
    <citation type="submission" date="2017-11" db="EMBL/GenBank/DDBJ databases">
        <authorList>
            <person name="Lima N.C."/>
            <person name="Parody-Merino A.M."/>
            <person name="Battley P.F."/>
            <person name="Fidler A.E."/>
            <person name="Prosdocimi F."/>
        </authorList>
    </citation>
    <scope>NUCLEOTIDE SEQUENCE [LARGE SCALE GENOMIC DNA]</scope>
</reference>
<reference evidence="2" key="2">
    <citation type="submission" date="2017-12" db="EMBL/GenBank/DDBJ databases">
        <title>Genome sequence of the Bar-tailed Godwit (Limosa lapponica baueri).</title>
        <authorList>
            <person name="Lima N.C.B."/>
            <person name="Parody-Merino A.M."/>
            <person name="Battley P.F."/>
            <person name="Fidler A.E."/>
            <person name="Prosdocimi F."/>
        </authorList>
    </citation>
    <scope>NUCLEOTIDE SEQUENCE [LARGE SCALE GENOMIC DNA]</scope>
</reference>
<sequence length="137" mass="14928">MSEGTFGNCLVHFPAQTRANYTSYRALSSQALSISKEEDVSRVEDATASLNNLLQHFTFLTVKNFFLIPIQNFSCCNISSLLLTFTSAPPGDCLLCDHPSDLSGPPADSFRYRLHLPCTGEPKTACSTPDAIPPVLN</sequence>
<gene>
    <name evidence="1" type="ORF">llap_8093</name>
</gene>
<keyword evidence="2" id="KW-1185">Reference proteome</keyword>
<evidence type="ECO:0000313" key="2">
    <source>
        <dbReference type="Proteomes" id="UP000233556"/>
    </source>
</evidence>
<dbReference type="EMBL" id="KZ506098">
    <property type="protein sequence ID" value="PKU41594.1"/>
    <property type="molecule type" value="Genomic_DNA"/>
</dbReference>
<dbReference type="AlphaFoldDB" id="A0A2I0U681"/>
<organism evidence="1 2">
    <name type="scientific">Limosa lapponica baueri</name>
    <dbReference type="NCBI Taxonomy" id="1758121"/>
    <lineage>
        <taxon>Eukaryota</taxon>
        <taxon>Metazoa</taxon>
        <taxon>Chordata</taxon>
        <taxon>Craniata</taxon>
        <taxon>Vertebrata</taxon>
        <taxon>Euteleostomi</taxon>
        <taxon>Archelosauria</taxon>
        <taxon>Archosauria</taxon>
        <taxon>Dinosauria</taxon>
        <taxon>Saurischia</taxon>
        <taxon>Theropoda</taxon>
        <taxon>Coelurosauria</taxon>
        <taxon>Aves</taxon>
        <taxon>Neognathae</taxon>
        <taxon>Neoaves</taxon>
        <taxon>Charadriiformes</taxon>
        <taxon>Scolopacidae</taxon>
        <taxon>Limosa</taxon>
    </lineage>
</organism>
<dbReference type="Proteomes" id="UP000233556">
    <property type="component" value="Unassembled WGS sequence"/>
</dbReference>
<evidence type="ECO:0000313" key="1">
    <source>
        <dbReference type="EMBL" id="PKU41594.1"/>
    </source>
</evidence>
<name>A0A2I0U681_LIMLA</name>
<proteinExistence type="predicted"/>